<dbReference type="InterPro" id="IPR001204">
    <property type="entry name" value="Phos_transporter"/>
</dbReference>
<keyword evidence="5 8" id="KW-0812">Transmembrane</keyword>
<feature type="transmembrane region" description="Helical" evidence="8">
    <location>
        <begin position="127"/>
        <end position="144"/>
    </location>
</feature>
<dbReference type="GO" id="GO:0016020">
    <property type="term" value="C:membrane"/>
    <property type="evidence" value="ECO:0007669"/>
    <property type="project" value="UniProtKB-SubCell"/>
</dbReference>
<feature type="transmembrane region" description="Helical" evidence="8">
    <location>
        <begin position="58"/>
        <end position="79"/>
    </location>
</feature>
<accession>A0AA36D242</accession>
<protein>
    <recommendedName>
        <fullName evidence="8">Phosphate transporter</fullName>
    </recommendedName>
</protein>
<feature type="transmembrane region" description="Helical" evidence="8">
    <location>
        <begin position="225"/>
        <end position="248"/>
    </location>
</feature>
<evidence type="ECO:0000313" key="10">
    <source>
        <dbReference type="Proteomes" id="UP001177023"/>
    </source>
</evidence>
<keyword evidence="6 8" id="KW-1133">Transmembrane helix</keyword>
<dbReference type="GO" id="GO:0035435">
    <property type="term" value="P:phosphate ion transmembrane transport"/>
    <property type="evidence" value="ECO:0007669"/>
    <property type="project" value="TreeGrafter"/>
</dbReference>
<reference evidence="9" key="1">
    <citation type="submission" date="2023-06" db="EMBL/GenBank/DDBJ databases">
        <authorList>
            <person name="Delattre M."/>
        </authorList>
    </citation>
    <scope>NUCLEOTIDE SEQUENCE</scope>
    <source>
        <strain evidence="9">AF72</strain>
    </source>
</reference>
<feature type="transmembrane region" description="Helical" evidence="8">
    <location>
        <begin position="156"/>
        <end position="183"/>
    </location>
</feature>
<dbReference type="PANTHER" id="PTHR11101:SF80">
    <property type="entry name" value="PHOSPHATE TRANSPORTER"/>
    <property type="match status" value="1"/>
</dbReference>
<evidence type="ECO:0000256" key="7">
    <source>
        <dbReference type="ARBA" id="ARBA00023136"/>
    </source>
</evidence>
<evidence type="ECO:0000256" key="6">
    <source>
        <dbReference type="ARBA" id="ARBA00022989"/>
    </source>
</evidence>
<comment type="subcellular location">
    <subcellularLocation>
        <location evidence="1 8">Membrane</location>
        <topology evidence="1 8">Multi-pass membrane protein</topology>
    </subcellularLocation>
</comment>
<dbReference type="AlphaFoldDB" id="A0AA36D242"/>
<feature type="transmembrane region" description="Helical" evidence="8">
    <location>
        <begin position="20"/>
        <end position="38"/>
    </location>
</feature>
<organism evidence="9 10">
    <name type="scientific">Mesorhabditis spiculigera</name>
    <dbReference type="NCBI Taxonomy" id="96644"/>
    <lineage>
        <taxon>Eukaryota</taxon>
        <taxon>Metazoa</taxon>
        <taxon>Ecdysozoa</taxon>
        <taxon>Nematoda</taxon>
        <taxon>Chromadorea</taxon>
        <taxon>Rhabditida</taxon>
        <taxon>Rhabditina</taxon>
        <taxon>Rhabditomorpha</taxon>
        <taxon>Rhabditoidea</taxon>
        <taxon>Rhabditidae</taxon>
        <taxon>Mesorhabditinae</taxon>
        <taxon>Mesorhabditis</taxon>
    </lineage>
</organism>
<feature type="transmembrane region" description="Helical" evidence="8">
    <location>
        <begin position="372"/>
        <end position="390"/>
    </location>
</feature>
<keyword evidence="3 8" id="KW-0813">Transport</keyword>
<name>A0AA36D242_9BILA</name>
<gene>
    <name evidence="9" type="ORF">MSPICULIGERA_LOCUS17825</name>
</gene>
<feature type="transmembrane region" description="Helical" evidence="8">
    <location>
        <begin position="195"/>
        <end position="213"/>
    </location>
</feature>
<feature type="transmembrane region" description="Helical" evidence="8">
    <location>
        <begin position="462"/>
        <end position="486"/>
    </location>
</feature>
<comment type="function">
    <text evidence="8">Sodium-phosphate symporter.</text>
</comment>
<dbReference type="Pfam" id="PF01384">
    <property type="entry name" value="PHO4"/>
    <property type="match status" value="1"/>
</dbReference>
<dbReference type="PANTHER" id="PTHR11101">
    <property type="entry name" value="PHOSPHATE TRANSPORTER"/>
    <property type="match status" value="1"/>
</dbReference>
<evidence type="ECO:0000256" key="2">
    <source>
        <dbReference type="ARBA" id="ARBA00009916"/>
    </source>
</evidence>
<proteinExistence type="inferred from homology"/>
<keyword evidence="7 8" id="KW-0472">Membrane</keyword>
<keyword evidence="4 8" id="KW-0592">Phosphate transport</keyword>
<evidence type="ECO:0000256" key="8">
    <source>
        <dbReference type="RuleBase" id="RU363058"/>
    </source>
</evidence>
<evidence type="ECO:0000313" key="9">
    <source>
        <dbReference type="EMBL" id="CAJ0579613.1"/>
    </source>
</evidence>
<evidence type="ECO:0000256" key="3">
    <source>
        <dbReference type="ARBA" id="ARBA00022448"/>
    </source>
</evidence>
<comment type="similarity">
    <text evidence="2 8">Belongs to the inorganic phosphate transporter (PiT) (TC 2.A.20) family.</text>
</comment>
<sequence length="487" mass="51691">MSESALVTMAPLEGFQSMMLPFLVGGAIIAFILAFAIGANDTANSFGTSVGSKVVTLYTAYVLASIFETLGAVLLGHSVTDTMRKGVIDPEIYSGAEKELMLGQISVLTGCGAWMLLATFFKLPVSTTHSIVGATIGFSLLLRGKAGIRVEQILRIFASWVVSPLFAGLTAVFFYVIIDHLILRRKRPLQAGFHALPWIYGVCMTVNIFAVIYEGKAFGLEHVSALHCLLVSIAASAVISLLLTFFYVPRLRKQLLGTPPPQGLLAYENGVSESGLQINGNPTAVKTEPVTSGNIHGQNSVAPASSVEAFFRSNKPEDPSVSHLFSLLQITTACFGGFAHGGNDVSNAIAPLVSLHAIYIEGSSTQIGTTPWYWLLYGAGGMCLGLWLLGHRVIYTVGENLTKITPASGFAIEFGAAVTVLIASKFGIPISSTQCKVGAVVAVGLVQASHPVHWHTFRNITLSWLVTLPVAGLLSAGVMAIFQAFAL</sequence>
<dbReference type="GO" id="GO:0005315">
    <property type="term" value="F:phosphate transmembrane transporter activity"/>
    <property type="evidence" value="ECO:0007669"/>
    <property type="project" value="InterPro"/>
</dbReference>
<evidence type="ECO:0000256" key="1">
    <source>
        <dbReference type="ARBA" id="ARBA00004141"/>
    </source>
</evidence>
<evidence type="ECO:0000256" key="5">
    <source>
        <dbReference type="ARBA" id="ARBA00022692"/>
    </source>
</evidence>
<keyword evidence="10" id="KW-1185">Reference proteome</keyword>
<dbReference type="EMBL" id="CATQJA010002657">
    <property type="protein sequence ID" value="CAJ0579613.1"/>
    <property type="molecule type" value="Genomic_DNA"/>
</dbReference>
<feature type="non-terminal residue" evidence="9">
    <location>
        <position position="487"/>
    </location>
</feature>
<evidence type="ECO:0000256" key="4">
    <source>
        <dbReference type="ARBA" id="ARBA00022592"/>
    </source>
</evidence>
<comment type="caution">
    <text evidence="9">The sequence shown here is derived from an EMBL/GenBank/DDBJ whole genome shotgun (WGS) entry which is preliminary data.</text>
</comment>
<dbReference type="Proteomes" id="UP001177023">
    <property type="component" value="Unassembled WGS sequence"/>
</dbReference>